<dbReference type="AlphaFoldDB" id="A0AAV2Q488"/>
<dbReference type="CDD" id="cd23831">
    <property type="entry name" value="DRWD-N_FANCL"/>
    <property type="match status" value="1"/>
</dbReference>
<dbReference type="GO" id="GO:0006513">
    <property type="term" value="P:protein monoubiquitination"/>
    <property type="evidence" value="ECO:0007669"/>
    <property type="project" value="TreeGrafter"/>
</dbReference>
<evidence type="ECO:0000313" key="3">
    <source>
        <dbReference type="EMBL" id="CAL4067899.1"/>
    </source>
</evidence>
<feature type="non-terminal residue" evidence="3">
    <location>
        <position position="348"/>
    </location>
</feature>
<proteinExistence type="predicted"/>
<dbReference type="CDD" id="cd23786">
    <property type="entry name" value="ELF_FANCL"/>
    <property type="match status" value="1"/>
</dbReference>
<dbReference type="GO" id="GO:0061630">
    <property type="term" value="F:ubiquitin protein ligase activity"/>
    <property type="evidence" value="ECO:0007669"/>
    <property type="project" value="TreeGrafter"/>
</dbReference>
<comment type="caution">
    <text evidence="3">The sequence shown here is derived from an EMBL/GenBank/DDBJ whole genome shotgun (WGS) entry which is preliminary data.</text>
</comment>
<accession>A0AAV2Q488</accession>
<dbReference type="InterPro" id="IPR026848">
    <property type="entry name" value="Fancl"/>
</dbReference>
<protein>
    <submittedName>
        <fullName evidence="3">Uncharacterized protein</fullName>
    </submittedName>
</protein>
<reference evidence="3 4" key="1">
    <citation type="submission" date="2024-05" db="EMBL/GenBank/DDBJ databases">
        <authorList>
            <person name="Wallberg A."/>
        </authorList>
    </citation>
    <scope>NUCLEOTIDE SEQUENCE [LARGE SCALE GENOMIC DNA]</scope>
</reference>
<dbReference type="GO" id="GO:0043240">
    <property type="term" value="C:Fanconi anaemia nuclear complex"/>
    <property type="evidence" value="ECO:0007669"/>
    <property type="project" value="InterPro"/>
</dbReference>
<dbReference type="InterPro" id="IPR016135">
    <property type="entry name" value="UBQ-conjugating_enzyme/RWD"/>
</dbReference>
<feature type="domain" description="FANCL UBC-like" evidence="1">
    <location>
        <begin position="114"/>
        <end position="194"/>
    </location>
</feature>
<dbReference type="Pfam" id="PF18891">
    <property type="entry name" value="FANCL_d3"/>
    <property type="match status" value="1"/>
</dbReference>
<dbReference type="GO" id="GO:0036297">
    <property type="term" value="P:interstrand cross-link repair"/>
    <property type="evidence" value="ECO:0007669"/>
    <property type="project" value="InterPro"/>
</dbReference>
<feature type="domain" description="FANCL UBC-like" evidence="2">
    <location>
        <begin position="204"/>
        <end position="278"/>
    </location>
</feature>
<dbReference type="Gene3D" id="3.10.110.10">
    <property type="entry name" value="Ubiquitin Conjugating Enzyme"/>
    <property type="match status" value="1"/>
</dbReference>
<organism evidence="3 4">
    <name type="scientific">Meganyctiphanes norvegica</name>
    <name type="common">Northern krill</name>
    <name type="synonym">Thysanopoda norvegica</name>
    <dbReference type="NCBI Taxonomy" id="48144"/>
    <lineage>
        <taxon>Eukaryota</taxon>
        <taxon>Metazoa</taxon>
        <taxon>Ecdysozoa</taxon>
        <taxon>Arthropoda</taxon>
        <taxon>Crustacea</taxon>
        <taxon>Multicrustacea</taxon>
        <taxon>Malacostraca</taxon>
        <taxon>Eumalacostraca</taxon>
        <taxon>Eucarida</taxon>
        <taxon>Euphausiacea</taxon>
        <taxon>Euphausiidae</taxon>
        <taxon>Meganyctiphanes</taxon>
    </lineage>
</organism>
<dbReference type="InterPro" id="IPR043898">
    <property type="entry name" value="FANCL_d2"/>
</dbReference>
<dbReference type="EMBL" id="CAXKWB010002870">
    <property type="protein sequence ID" value="CAL4067899.1"/>
    <property type="molecule type" value="Genomic_DNA"/>
</dbReference>
<sequence>MSLLEIYNEYPLLVPSIGSKLPKVFHGFISICGADTEFHVIVPEYPSPKDTIIKTNVRVTTILHKCKYKIHQIQKESRNFLEYLKKVHQLLIEELLSEATIVHSNWLSSSQVDVFTRLLQDLEQLGWDNVTHVDPNFTFITLQEKDVKERIHKMRLKIPPDYPAHVPLIEAQLPTEFNVNWNAGGGLNSVVAAWKQQIFNLQLFWDIMDELDHSALILDPPDPGPQHTTRRILLGNHVSVQLNINVSHPRSMPHCHLLGSAQIVAPLNTKLTNSFQICGSQSLEVMSLESLMVIKEVTVREFPYGASKEGKISRLSIECFICFCMEQNQVIPNKSCKYWNQPRHQMCL</sequence>
<evidence type="ECO:0000313" key="4">
    <source>
        <dbReference type="Proteomes" id="UP001497623"/>
    </source>
</evidence>
<evidence type="ECO:0000259" key="1">
    <source>
        <dbReference type="Pfam" id="PF18890"/>
    </source>
</evidence>
<dbReference type="InterPro" id="IPR043003">
    <property type="entry name" value="FANCL_d3_sf"/>
</dbReference>
<name>A0AAV2Q488_MEGNR</name>
<dbReference type="Pfam" id="PF18890">
    <property type="entry name" value="FANCL_d2"/>
    <property type="match status" value="1"/>
</dbReference>
<dbReference type="PANTHER" id="PTHR13206">
    <property type="entry name" value="UBIQUITIN LIGASE PROTEIN PHF9 FANCONI ANEMIA GROUP L PROTEIN"/>
    <property type="match status" value="1"/>
</dbReference>
<dbReference type="PANTHER" id="PTHR13206:SF0">
    <property type="entry name" value="E3 UBIQUITIN-PROTEIN LIGASE FANCL"/>
    <property type="match status" value="1"/>
</dbReference>
<dbReference type="Proteomes" id="UP001497623">
    <property type="component" value="Unassembled WGS sequence"/>
</dbReference>
<dbReference type="CDD" id="cd23832">
    <property type="entry name" value="DRWD-C_FANCL"/>
    <property type="match status" value="1"/>
</dbReference>
<evidence type="ECO:0000259" key="2">
    <source>
        <dbReference type="Pfam" id="PF18891"/>
    </source>
</evidence>
<keyword evidence="4" id="KW-1185">Reference proteome</keyword>
<dbReference type="Gene3D" id="3.10.110.20">
    <property type="entry name" value="RWD domain-like"/>
    <property type="match status" value="1"/>
</dbReference>
<dbReference type="InterPro" id="IPR044037">
    <property type="entry name" value="FANCL_d3"/>
</dbReference>
<gene>
    <name evidence="3" type="ORF">MNOR_LOCUS6795</name>
</gene>